<evidence type="ECO:0000256" key="3">
    <source>
        <dbReference type="ARBA" id="ARBA00023082"/>
    </source>
</evidence>
<evidence type="ECO:0000313" key="8">
    <source>
        <dbReference type="Proteomes" id="UP000016491"/>
    </source>
</evidence>
<evidence type="ECO:0000259" key="5">
    <source>
        <dbReference type="Pfam" id="PF04542"/>
    </source>
</evidence>
<evidence type="ECO:0000256" key="1">
    <source>
        <dbReference type="ARBA" id="ARBA00010641"/>
    </source>
</evidence>
<evidence type="ECO:0000259" key="6">
    <source>
        <dbReference type="Pfam" id="PF08281"/>
    </source>
</evidence>
<dbReference type="PANTHER" id="PTHR43133">
    <property type="entry name" value="RNA POLYMERASE ECF-TYPE SIGMA FACTO"/>
    <property type="match status" value="1"/>
</dbReference>
<gene>
    <name evidence="7" type="ORF">CLOSYM_03949</name>
</gene>
<keyword evidence="4" id="KW-0804">Transcription</keyword>
<dbReference type="SUPFAM" id="SSF88946">
    <property type="entry name" value="Sigma2 domain of RNA polymerase sigma factors"/>
    <property type="match status" value="1"/>
</dbReference>
<dbReference type="AlphaFoldDB" id="A0ABC9TTC9"/>
<comment type="caution">
    <text evidence="7">The sequence shown here is derived from an EMBL/GenBank/DDBJ whole genome shotgun (WGS) entry which is preliminary data.</text>
</comment>
<keyword evidence="3" id="KW-0731">Sigma factor</keyword>
<dbReference type="InterPro" id="IPR039425">
    <property type="entry name" value="RNA_pol_sigma-70-like"/>
</dbReference>
<feature type="domain" description="RNA polymerase sigma factor 70 region 4 type 2" evidence="6">
    <location>
        <begin position="114"/>
        <end position="165"/>
    </location>
</feature>
<reference evidence="7 8" key="1">
    <citation type="submission" date="2013-07" db="EMBL/GenBank/DDBJ databases">
        <authorList>
            <person name="Weinstock G."/>
            <person name="Sodergren E."/>
            <person name="Wylie T."/>
            <person name="Fulton L."/>
            <person name="Fulton R."/>
            <person name="Fronick C."/>
            <person name="O'Laughlin M."/>
            <person name="Godfrey J."/>
            <person name="Miner T."/>
            <person name="Herter B."/>
            <person name="Appelbaum E."/>
            <person name="Cordes M."/>
            <person name="Lek S."/>
            <person name="Wollam A."/>
            <person name="Pepin K.H."/>
            <person name="Palsikar V.B."/>
            <person name="Mitreva M."/>
            <person name="Wilson R.K."/>
        </authorList>
    </citation>
    <scope>NUCLEOTIDE SEQUENCE [LARGE SCALE GENOMIC DNA]</scope>
    <source>
        <strain evidence="7 8">ATCC 14940</strain>
    </source>
</reference>
<protein>
    <submittedName>
        <fullName evidence="7">RNA polymerase sigma factor SigV</fullName>
    </submittedName>
</protein>
<dbReference type="SUPFAM" id="SSF88659">
    <property type="entry name" value="Sigma3 and sigma4 domains of RNA polymerase sigma factors"/>
    <property type="match status" value="1"/>
</dbReference>
<dbReference type="Gene3D" id="1.10.1740.10">
    <property type="match status" value="1"/>
</dbReference>
<dbReference type="InterPro" id="IPR007627">
    <property type="entry name" value="RNA_pol_sigma70_r2"/>
</dbReference>
<organism evidence="7 8">
    <name type="scientific">[Clostridium] symbiosum ATCC 14940</name>
    <dbReference type="NCBI Taxonomy" id="411472"/>
    <lineage>
        <taxon>Bacteria</taxon>
        <taxon>Bacillati</taxon>
        <taxon>Bacillota</taxon>
        <taxon>Clostridia</taxon>
        <taxon>Lachnospirales</taxon>
        <taxon>Lachnospiraceae</taxon>
        <taxon>Otoolea</taxon>
    </lineage>
</organism>
<dbReference type="EMBL" id="AWSU01000322">
    <property type="protein sequence ID" value="ERI74487.1"/>
    <property type="molecule type" value="Genomic_DNA"/>
</dbReference>
<evidence type="ECO:0000256" key="2">
    <source>
        <dbReference type="ARBA" id="ARBA00023015"/>
    </source>
</evidence>
<evidence type="ECO:0000256" key="4">
    <source>
        <dbReference type="ARBA" id="ARBA00023163"/>
    </source>
</evidence>
<dbReference type="InterPro" id="IPR014284">
    <property type="entry name" value="RNA_pol_sigma-70_dom"/>
</dbReference>
<dbReference type="PANTHER" id="PTHR43133:SF51">
    <property type="entry name" value="RNA POLYMERASE SIGMA FACTOR"/>
    <property type="match status" value="1"/>
</dbReference>
<dbReference type="GO" id="GO:0016987">
    <property type="term" value="F:sigma factor activity"/>
    <property type="evidence" value="ECO:0007669"/>
    <property type="project" value="UniProtKB-KW"/>
</dbReference>
<dbReference type="RefSeq" id="WP_021641149.1">
    <property type="nucleotide sequence ID" value="NZ_KE992842.1"/>
</dbReference>
<dbReference type="NCBIfam" id="TIGR02937">
    <property type="entry name" value="sigma70-ECF"/>
    <property type="match status" value="1"/>
</dbReference>
<dbReference type="Gene3D" id="1.10.10.10">
    <property type="entry name" value="Winged helix-like DNA-binding domain superfamily/Winged helix DNA-binding domain"/>
    <property type="match status" value="1"/>
</dbReference>
<dbReference type="InterPro" id="IPR013324">
    <property type="entry name" value="RNA_pol_sigma_r3/r4-like"/>
</dbReference>
<keyword evidence="2" id="KW-0805">Transcription regulation</keyword>
<feature type="domain" description="RNA polymerase sigma-70 region 2" evidence="5">
    <location>
        <begin position="23"/>
        <end position="89"/>
    </location>
</feature>
<proteinExistence type="inferred from homology"/>
<dbReference type="Proteomes" id="UP000016491">
    <property type="component" value="Unassembled WGS sequence"/>
</dbReference>
<accession>A0ABC9TTC9</accession>
<dbReference type="InterPro" id="IPR013249">
    <property type="entry name" value="RNA_pol_sigma70_r4_t2"/>
</dbReference>
<dbReference type="Pfam" id="PF08281">
    <property type="entry name" value="Sigma70_r4_2"/>
    <property type="match status" value="1"/>
</dbReference>
<dbReference type="Pfam" id="PF04542">
    <property type="entry name" value="Sigma70_r2"/>
    <property type="match status" value="1"/>
</dbReference>
<comment type="similarity">
    <text evidence="1">Belongs to the sigma-70 factor family. ECF subfamily.</text>
</comment>
<name>A0ABC9TTC9_CLOSY</name>
<evidence type="ECO:0000313" key="7">
    <source>
        <dbReference type="EMBL" id="ERI74487.1"/>
    </source>
</evidence>
<sequence>MKTRDRRGETMCDGVRTELISFITENQEKLYRFAVSQMKDRDAALDTLQNAIVKALENYTAIRKPEYMKTWFYRILLNECHGYMRKNSREIAFEPEQVYRMQEGEMQPGQTDFELYRQIQGLPDKLRTVIILRFYEDFSLEEIARATGSGLGAVKYRLYSGLRRLEKKLKEESR</sequence>
<dbReference type="CDD" id="cd06171">
    <property type="entry name" value="Sigma70_r4"/>
    <property type="match status" value="1"/>
</dbReference>
<dbReference type="InterPro" id="IPR036388">
    <property type="entry name" value="WH-like_DNA-bd_sf"/>
</dbReference>
<dbReference type="InterPro" id="IPR013325">
    <property type="entry name" value="RNA_pol_sigma_r2"/>
</dbReference>